<accession>A0ACD0NVN9</accession>
<dbReference type="Proteomes" id="UP000245626">
    <property type="component" value="Unassembled WGS sequence"/>
</dbReference>
<protein>
    <submittedName>
        <fullName evidence="1">Uncharacterized protein</fullName>
    </submittedName>
</protein>
<evidence type="ECO:0000313" key="1">
    <source>
        <dbReference type="EMBL" id="PWN49888.1"/>
    </source>
</evidence>
<keyword evidence="2" id="KW-1185">Reference proteome</keyword>
<evidence type="ECO:0000313" key="2">
    <source>
        <dbReference type="Proteomes" id="UP000245626"/>
    </source>
</evidence>
<reference evidence="1 2" key="1">
    <citation type="journal article" date="2018" name="Mol. Biol. Evol.">
        <title>Broad Genomic Sampling Reveals a Smut Pathogenic Ancestry of the Fungal Clade Ustilaginomycotina.</title>
        <authorList>
            <person name="Kijpornyongpan T."/>
            <person name="Mondo S.J."/>
            <person name="Barry K."/>
            <person name="Sandor L."/>
            <person name="Lee J."/>
            <person name="Lipzen A."/>
            <person name="Pangilinan J."/>
            <person name="LaButti K."/>
            <person name="Hainaut M."/>
            <person name="Henrissat B."/>
            <person name="Grigoriev I.V."/>
            <person name="Spatafora J.W."/>
            <person name="Aime M.C."/>
        </authorList>
    </citation>
    <scope>NUCLEOTIDE SEQUENCE [LARGE SCALE GENOMIC DNA]</scope>
    <source>
        <strain evidence="1 2">SA 807</strain>
    </source>
</reference>
<sequence>MGRECTYNRPERKRGPTQGVRQKLEGQVEILESILGFIISYFPDIPSKALSQLDLQQPTQNKLGKSPASPSGESPGNDEKSSHFPPGNIFPNMSKAQSAEVWRRSQFARMLAPSLGMLLGDEDGEEDGGGGPRQFKSEVGAGDQGIFRRDGGQGPPVEPFNGRNRHQSYTSPSASSPTSSFHASSGPAYGFSSSPNSAGPSRQPMGPPSQPHSRPPHQPPNSVHSPGSLSAQHSLKSQTSTRHQASFGQQGERRRLPEDSTADMLLSALAFPAELEDEMDNLLDKYFTHFHPIYPFIDKAALLKWSSSSSSSGKNRLSWSPGTNRAESQSRSALALAICSLSCCGYGALSGTGEELADGRPSAAQVSERARMMALSDECHSRARAFFFYANSGSVMETGPSHTSPGGRADGPGDLEAVQTLILLSVVDFVCHRVTRAWVGLGMAIRLAQDLGVCQESRPKPAHLARGETPGSSTGDTTPRGNGDAPPTPSASSAGASDVLMPDAQPSVPGGRARSSSSGTQDQSQTPAQPFGKEQIEQARRLTWWVIFILDTFYSISLGRAPALRRSEFDVQLPDPTHSTDEWSFCQAKIPKSEAFPQGASKTVKARMISTLNAQIGLAEVLSELSGLYASAKSEDFAGGRNAKLITHQIEHINTTMAKLHAWRSALPPHLAGVLLGAEDPRSLASPLAPSGPQPCQVWHLALQYHFAFAMAERVASSVNQRSAALSEGGTDGELNRRPAWNIDSLWDARAPPEAAGALRRRTSGRGDFYKVTIASPTSEAALPRLLIRYVSTFGSNNVPPLFPYFTLAAAHSIPSSGSSNIQESWDALTRAASAAAVWTNSMAQVSRLLPYFSRLVSMTAGWPTGQPHHTSGEVTSGWRNLEPSVFSSQTSPVRLPQRDAPGQPLPANGHGGGQRSFDGTVMDLGFDSFAPIGDELDSEAQALAYALGLPAASSTSGPSSNGPRQMMMARDTGSFGANMTNWGSPIGGPGGSDGRVGLPNPGLLPNPALDEMANMADISKFFDLEVPPNSNTVLYQLGLQHEQTGKRPSSSHSHTIPGTEHGRTPGYSGGGEGNIQDQGFNRTRTQTNQSSSGLAAASSAGQIDGLNSNHNLGDDGQASGMVKDGRGQMGQNYDGQRQVYMSINAPSSVSVRSGQASPPGIHGDSGGGGGMMTGHAPHQPMQQLVHPHHPQHHQHHHHHSYSQPQQYYGASGGGSRNQGLVPRGADPNAALGGLDLELEIGDLLDKWVHRGGNEML</sequence>
<name>A0ACD0NVN9_9BASI</name>
<proteinExistence type="predicted"/>
<dbReference type="EMBL" id="KZ819995">
    <property type="protein sequence ID" value="PWN49888.1"/>
    <property type="molecule type" value="Genomic_DNA"/>
</dbReference>
<organism evidence="1 2">
    <name type="scientific">Violaceomyces palustris</name>
    <dbReference type="NCBI Taxonomy" id="1673888"/>
    <lineage>
        <taxon>Eukaryota</taxon>
        <taxon>Fungi</taxon>
        <taxon>Dikarya</taxon>
        <taxon>Basidiomycota</taxon>
        <taxon>Ustilaginomycotina</taxon>
        <taxon>Ustilaginomycetes</taxon>
        <taxon>Violaceomycetales</taxon>
        <taxon>Violaceomycetaceae</taxon>
        <taxon>Violaceomyces</taxon>
    </lineage>
</organism>
<gene>
    <name evidence="1" type="ORF">IE53DRAFT_369393</name>
</gene>